<accession>A0A261XUZ3</accession>
<protein>
    <recommendedName>
        <fullName evidence="2">HTH APSES-type domain-containing protein</fullName>
    </recommendedName>
</protein>
<feature type="region of interest" description="Disordered" evidence="1">
    <location>
        <begin position="865"/>
        <end position="886"/>
    </location>
</feature>
<feature type="compositionally biased region" description="Basic residues" evidence="1">
    <location>
        <begin position="352"/>
        <end position="361"/>
    </location>
</feature>
<feature type="compositionally biased region" description="Acidic residues" evidence="1">
    <location>
        <begin position="335"/>
        <end position="344"/>
    </location>
</feature>
<feature type="compositionally biased region" description="Basic and acidic residues" evidence="1">
    <location>
        <begin position="1179"/>
        <end position="1203"/>
    </location>
</feature>
<feature type="region of interest" description="Disordered" evidence="1">
    <location>
        <begin position="162"/>
        <end position="460"/>
    </location>
</feature>
<proteinExistence type="predicted"/>
<feature type="compositionally biased region" description="Basic and acidic residues" evidence="1">
    <location>
        <begin position="263"/>
        <end position="279"/>
    </location>
</feature>
<feature type="compositionally biased region" description="Basic and acidic residues" evidence="1">
    <location>
        <begin position="212"/>
        <end position="223"/>
    </location>
</feature>
<dbReference type="InterPro" id="IPR057511">
    <property type="entry name" value="WH_GDS1"/>
</dbReference>
<feature type="compositionally biased region" description="Polar residues" evidence="1">
    <location>
        <begin position="865"/>
        <end position="877"/>
    </location>
</feature>
<evidence type="ECO:0000313" key="3">
    <source>
        <dbReference type="EMBL" id="OZJ02162.1"/>
    </source>
</evidence>
<dbReference type="Proteomes" id="UP000242875">
    <property type="component" value="Unassembled WGS sequence"/>
</dbReference>
<feature type="region of interest" description="Disordered" evidence="1">
    <location>
        <begin position="1"/>
        <end position="75"/>
    </location>
</feature>
<dbReference type="OrthoDB" id="5597783at2759"/>
<feature type="compositionally biased region" description="Polar residues" evidence="1">
    <location>
        <begin position="625"/>
        <end position="656"/>
    </location>
</feature>
<feature type="compositionally biased region" description="Acidic residues" evidence="1">
    <location>
        <begin position="1204"/>
        <end position="1222"/>
    </location>
</feature>
<evidence type="ECO:0000256" key="1">
    <source>
        <dbReference type="SAM" id="MobiDB-lite"/>
    </source>
</evidence>
<organism evidence="3 4">
    <name type="scientific">Bifiguratus adelaidae</name>
    <dbReference type="NCBI Taxonomy" id="1938954"/>
    <lineage>
        <taxon>Eukaryota</taxon>
        <taxon>Fungi</taxon>
        <taxon>Fungi incertae sedis</taxon>
        <taxon>Mucoromycota</taxon>
        <taxon>Mucoromycotina</taxon>
        <taxon>Endogonomycetes</taxon>
        <taxon>Endogonales</taxon>
        <taxon>Endogonales incertae sedis</taxon>
        <taxon>Bifiguratus</taxon>
    </lineage>
</organism>
<dbReference type="AlphaFoldDB" id="A0A261XUZ3"/>
<dbReference type="EMBL" id="MVBO01000182">
    <property type="protein sequence ID" value="OZJ02162.1"/>
    <property type="molecule type" value="Genomic_DNA"/>
</dbReference>
<dbReference type="GO" id="GO:0003677">
    <property type="term" value="F:DNA binding"/>
    <property type="evidence" value="ECO:0007669"/>
    <property type="project" value="InterPro"/>
</dbReference>
<feature type="compositionally biased region" description="Polar residues" evidence="1">
    <location>
        <begin position="510"/>
        <end position="519"/>
    </location>
</feature>
<feature type="compositionally biased region" description="Low complexity" evidence="1">
    <location>
        <begin position="229"/>
        <end position="246"/>
    </location>
</feature>
<sequence length="1222" mass="134543">MSKVLAAAINAISGHTRQRSRTAAQATSDSENDADHEIADDEGTHDRASGSEMESDTSRASTPISNPLPIPIHPNDAKDKVFTAILKALVKMGNKPSSPRELANCIVKYRYATLGGATPYATVSSRISQHFKRAAEHNPPRQPLLAKHVDERHTRKINYSLVTDAEQFPDQTERLGTPLVPPRTATPPLKAAQSSEAVWPARRQGSGVQTRSGKDHAQDEREGSPASNPSLTSSHRSSISSSSDSPLSDHEGSGKRSHPRIKHSNETVHDLSLNHKQDDGIQDIATKRSTRLSALQRRQPPRTRAHQSPQESQRRSGGKVKPANHLREQSPEVDIAADDSDDAEPPSTTLRSQKRSSKRRKLMDDDEDGDIKVDDTTESDTNSQRSPALRPTRYNDPSALSRGGKLRRPITKDTEENRTTGTPSEDQEGRTSDIEVDVVEDFAHPGRKSINPAEDDSDMEGNDFAEEMLRQDAFEDLEVGGPEGSQRRKSSRVTFKDSNHEAPSHPYDANTRSSSLGHRKSSFSLHTNLPAFSESEFWANYRVAPDMDSDLLSQSHPSQYHIPPPPYISHRDSITLGLSTPEAMDISELDQYFPELGDVDNSSNDTHRRKSESHPRATRRRSSVQDKSNMKNSPLQSINVASQPTEQASPSRSSTRSVRKDLSTLQEAGDESEVETHKAEDQSFSIVPRTFGTMIVLELLSADLKTLHPLRFVASTDGSSESMAKRTRRRSSIDTGRHAEVSSADLGVGYLDEGYVNATILRKVAGWEVLDDDQDAKELGDSVVHLRHGPEECRGAWVPLLKARELYKVYEISHLKGMDAFFSDKPSIALETSVHTQRTQPELVPPQGIPPEPLTTLIKEAIVQPTQDPKENPSTSVGPRPGKLPVRTEARPQLSISTHPPEFPNIPMAPLSVPAISQELLDSIGTTEKVAPIVQTYPPIFATVIDGTPTYVALLSRAHGFAKEGKLLRMVDNNYVNATQLLMAGGVETDTERNIILSLEVGRVRIRKRDSGLFGTWVPLHRAKALASTCSVDHKLGPFLEEDLGNFFPSPLPLTVPDKLETPFSVASAGFFGHSRTSPDVLSPSSAGNLRLQKYFEYPDRALRLGHKPPMLGHFEDDTPEKRKKVSVVEKGTANGNNMQAEEMASDNNETDTDVEVKETAAKRPNHSNLRHSWLPQHPKGDAKPGEKAKGQKGEGKRKGGQEKEDDEEIDIGGSDCDDDLR</sequence>
<dbReference type="PROSITE" id="PS51299">
    <property type="entry name" value="HTH_APSES"/>
    <property type="match status" value="1"/>
</dbReference>
<feature type="compositionally biased region" description="Basic and acidic residues" evidence="1">
    <location>
        <begin position="33"/>
        <end position="49"/>
    </location>
</feature>
<dbReference type="InterPro" id="IPR003163">
    <property type="entry name" value="Tscrpt_reg_HTH_APSES-type"/>
</dbReference>
<dbReference type="Pfam" id="PF25318">
    <property type="entry name" value="WHD_GDS1"/>
    <property type="match status" value="1"/>
</dbReference>
<gene>
    <name evidence="3" type="ORF">BZG36_04637</name>
</gene>
<dbReference type="Gene3D" id="3.10.260.10">
    <property type="entry name" value="Transcription regulator HTH, APSES-type DNA-binding domain"/>
    <property type="match status" value="2"/>
</dbReference>
<feature type="compositionally biased region" description="Basic and acidic residues" evidence="1">
    <location>
        <begin position="494"/>
        <end position="503"/>
    </location>
</feature>
<keyword evidence="4" id="KW-1185">Reference proteome</keyword>
<dbReference type="SUPFAM" id="SSF54616">
    <property type="entry name" value="DNA-binding domain of Mlu1-box binding protein MBP1"/>
    <property type="match status" value="1"/>
</dbReference>
<evidence type="ECO:0000313" key="4">
    <source>
        <dbReference type="Proteomes" id="UP000242875"/>
    </source>
</evidence>
<dbReference type="InterPro" id="IPR036887">
    <property type="entry name" value="HTH_APSES_sf"/>
</dbReference>
<evidence type="ECO:0000259" key="2">
    <source>
        <dbReference type="PROSITE" id="PS51299"/>
    </source>
</evidence>
<feature type="compositionally biased region" description="Basic residues" evidence="1">
    <location>
        <begin position="607"/>
        <end position="622"/>
    </location>
</feature>
<name>A0A261XUZ3_9FUNG</name>
<feature type="region of interest" description="Disordered" evidence="1">
    <location>
        <begin position="595"/>
        <end position="680"/>
    </location>
</feature>
<feature type="region of interest" description="Disordered" evidence="1">
    <location>
        <begin position="477"/>
        <end position="519"/>
    </location>
</feature>
<reference evidence="3 4" key="1">
    <citation type="journal article" date="2017" name="Mycologia">
        <title>Bifiguratus adelaidae, gen. et sp. nov., a new member of Mucoromycotina in endophytic and soil-dwelling habitats.</title>
        <authorList>
            <person name="Torres-Cruz T.J."/>
            <person name="Billingsley Tobias T.L."/>
            <person name="Almatruk M."/>
            <person name="Hesse C."/>
            <person name="Kuske C.R."/>
            <person name="Desiro A."/>
            <person name="Benucci G.M."/>
            <person name="Bonito G."/>
            <person name="Stajich J.E."/>
            <person name="Dunlap C."/>
            <person name="Arnold A.E."/>
            <person name="Porras-Alfaro A."/>
        </authorList>
    </citation>
    <scope>NUCLEOTIDE SEQUENCE [LARGE SCALE GENOMIC DNA]</scope>
    <source>
        <strain evidence="3 4">AZ0501</strain>
    </source>
</reference>
<feature type="domain" description="HTH APSES-type" evidence="2">
    <location>
        <begin position="940"/>
        <end position="1051"/>
    </location>
</feature>
<feature type="region of interest" description="Disordered" evidence="1">
    <location>
        <begin position="1106"/>
        <end position="1222"/>
    </location>
</feature>
<comment type="caution">
    <text evidence="3">The sequence shown here is derived from an EMBL/GenBank/DDBJ whole genome shotgun (WGS) entry which is preliminary data.</text>
</comment>